<organism evidence="13 14">
    <name type="scientific">Consotaella salsifontis</name>
    <dbReference type="NCBI Taxonomy" id="1365950"/>
    <lineage>
        <taxon>Bacteria</taxon>
        <taxon>Pseudomonadati</taxon>
        <taxon>Pseudomonadota</taxon>
        <taxon>Alphaproteobacteria</taxon>
        <taxon>Hyphomicrobiales</taxon>
        <taxon>Aurantimonadaceae</taxon>
        <taxon>Consotaella</taxon>
    </lineage>
</organism>
<dbReference type="PANTHER" id="PTHR16138:SF7">
    <property type="entry name" value="PALMITOYL-PROTEIN THIOESTERASE ABHD10, MITOCHONDRIAL"/>
    <property type="match status" value="1"/>
</dbReference>
<evidence type="ECO:0000256" key="9">
    <source>
        <dbReference type="ARBA" id="ARBA00046047"/>
    </source>
</evidence>
<evidence type="ECO:0000256" key="11">
    <source>
        <dbReference type="ARBA" id="ARBA00047972"/>
    </source>
</evidence>
<dbReference type="GO" id="GO:0008474">
    <property type="term" value="F:palmitoyl-(protein) hydrolase activity"/>
    <property type="evidence" value="ECO:0007669"/>
    <property type="project" value="UniProtKB-EC"/>
</dbReference>
<dbReference type="AlphaFoldDB" id="A0A1T4QVM2"/>
<comment type="catalytic activity">
    <reaction evidence="10">
        <text>S-hexadecanoyl-L-cysteinyl-[protein] + H2O = L-cysteinyl-[protein] + hexadecanoate + H(+)</text>
        <dbReference type="Rhea" id="RHEA:19233"/>
        <dbReference type="Rhea" id="RHEA-COMP:10131"/>
        <dbReference type="Rhea" id="RHEA-COMP:11032"/>
        <dbReference type="ChEBI" id="CHEBI:7896"/>
        <dbReference type="ChEBI" id="CHEBI:15377"/>
        <dbReference type="ChEBI" id="CHEBI:15378"/>
        <dbReference type="ChEBI" id="CHEBI:29950"/>
        <dbReference type="ChEBI" id="CHEBI:74151"/>
        <dbReference type="EC" id="3.1.2.22"/>
    </reaction>
    <physiologicalReaction direction="left-to-right" evidence="10">
        <dbReference type="Rhea" id="RHEA:19234"/>
    </physiologicalReaction>
</comment>
<dbReference type="Pfam" id="PF12697">
    <property type="entry name" value="Abhydrolase_6"/>
    <property type="match status" value="1"/>
</dbReference>
<evidence type="ECO:0000313" key="14">
    <source>
        <dbReference type="Proteomes" id="UP000190135"/>
    </source>
</evidence>
<keyword evidence="3" id="KW-0809">Transit peptide</keyword>
<dbReference type="Gene3D" id="3.40.50.1820">
    <property type="entry name" value="alpha/beta hydrolase"/>
    <property type="match status" value="1"/>
</dbReference>
<name>A0A1T4QVM2_9HYPH</name>
<evidence type="ECO:0000256" key="6">
    <source>
        <dbReference type="ARBA" id="ARBA00041520"/>
    </source>
</evidence>
<dbReference type="OrthoDB" id="9813296at2"/>
<sequence>MSENSTAVAPAFIEIGEGDDKRRLAYRASDGGAPTIVWLGGFKSDMLGTKAERLSAFAAARGLGFCRFDYSGHGESSGRFEDGTISQWLADSRAVFDAVVRPPAIVVGSSMGGWIALRLIQELRATGRGQDVAGVLLLAPAPDFTARLVEPQLSDDNRRALTEEGFFAVPSDYSPEPTIYTRALIEDGRRNAVMTGLIETGCPIHIIQGMTDPDVPYTHAIELVSHLPAESVVLTLVKDGDHRLSREADLARMERSLEEMISALKDAGALSR</sequence>
<evidence type="ECO:0000256" key="2">
    <source>
        <dbReference type="ARBA" id="ARBA00022801"/>
    </source>
</evidence>
<evidence type="ECO:0000259" key="12">
    <source>
        <dbReference type="Pfam" id="PF12697"/>
    </source>
</evidence>
<dbReference type="InterPro" id="IPR000073">
    <property type="entry name" value="AB_hydrolase_1"/>
</dbReference>
<evidence type="ECO:0000256" key="8">
    <source>
        <dbReference type="ARBA" id="ARBA00042704"/>
    </source>
</evidence>
<evidence type="ECO:0000256" key="7">
    <source>
        <dbReference type="ARBA" id="ARBA00042645"/>
    </source>
</evidence>
<evidence type="ECO:0000256" key="4">
    <source>
        <dbReference type="ARBA" id="ARBA00039132"/>
    </source>
</evidence>
<dbReference type="PANTHER" id="PTHR16138">
    <property type="entry name" value="MYCOPHENOLIC ACID ACYL-GLUCURONIDE ESTERASE, MITOCHONDRIAL"/>
    <property type="match status" value="1"/>
</dbReference>
<dbReference type="SUPFAM" id="SSF53474">
    <property type="entry name" value="alpha/beta-Hydrolases"/>
    <property type="match status" value="1"/>
</dbReference>
<dbReference type="GO" id="GO:0102390">
    <property type="term" value="F:mycophenolic acid acyl-glucuronide esterase activity"/>
    <property type="evidence" value="ECO:0007669"/>
    <property type="project" value="UniProtKB-EC"/>
</dbReference>
<dbReference type="InterPro" id="IPR029058">
    <property type="entry name" value="AB_hydrolase_fold"/>
</dbReference>
<evidence type="ECO:0000256" key="1">
    <source>
        <dbReference type="ARBA" id="ARBA00012423"/>
    </source>
</evidence>
<evidence type="ECO:0000313" key="13">
    <source>
        <dbReference type="EMBL" id="SKA07754.1"/>
    </source>
</evidence>
<dbReference type="Proteomes" id="UP000190135">
    <property type="component" value="Unassembled WGS sequence"/>
</dbReference>
<comment type="catalytic activity">
    <reaction evidence="11">
        <text>mycophenolic acid O-acyl-beta-D-glucuronide + H2O = mycophenolate + D-glucuronate + H(+)</text>
        <dbReference type="Rhea" id="RHEA:34179"/>
        <dbReference type="ChEBI" id="CHEBI:15377"/>
        <dbReference type="ChEBI" id="CHEBI:15378"/>
        <dbReference type="ChEBI" id="CHEBI:58720"/>
        <dbReference type="ChEBI" id="CHEBI:62932"/>
        <dbReference type="ChEBI" id="CHEBI:66982"/>
        <dbReference type="EC" id="3.1.1.93"/>
    </reaction>
    <physiologicalReaction direction="left-to-right" evidence="11">
        <dbReference type="Rhea" id="RHEA:34180"/>
    </physiologicalReaction>
</comment>
<dbReference type="EC" id="3.1.1.93" evidence="4"/>
<dbReference type="InterPro" id="IPR052382">
    <property type="entry name" value="ABHD10_acyl-thioesterase"/>
</dbReference>
<dbReference type="EMBL" id="FUXL01000005">
    <property type="protein sequence ID" value="SKA07754.1"/>
    <property type="molecule type" value="Genomic_DNA"/>
</dbReference>
<evidence type="ECO:0000256" key="3">
    <source>
        <dbReference type="ARBA" id="ARBA00022946"/>
    </source>
</evidence>
<gene>
    <name evidence="13" type="ORF">SAMN05428963_105290</name>
</gene>
<proteinExistence type="predicted"/>
<keyword evidence="14" id="KW-1185">Reference proteome</keyword>
<keyword evidence="2" id="KW-0378">Hydrolase</keyword>
<comment type="function">
    <text evidence="9">Acts as an acyl-protein thioesterase that hydrolyzes fatty acids from acylated residues in proteins. Regulates the mitochondrial S-depalmitoylation of the nucleophilic active site residue of peroxiredoxin-5/PRDX5, a key antioxidant protein, therefore modulating mitochondrial antioxidant ability. Also catalyzes the deglucuronidation of mycophenolic acid acyl-glucuronide, an active metabolite of the immunosuppressant drug mycophenolate.</text>
</comment>
<evidence type="ECO:0000256" key="10">
    <source>
        <dbReference type="ARBA" id="ARBA00047409"/>
    </source>
</evidence>
<evidence type="ECO:0000256" key="5">
    <source>
        <dbReference type="ARBA" id="ARBA00039314"/>
    </source>
</evidence>
<feature type="domain" description="AB hydrolase-1" evidence="12">
    <location>
        <begin position="52"/>
        <end position="245"/>
    </location>
</feature>
<accession>A0A1T4QVM2</accession>
<dbReference type="RefSeq" id="WP_078708254.1">
    <property type="nucleotide sequence ID" value="NZ_FUXL01000005.1"/>
</dbReference>
<dbReference type="EC" id="3.1.2.22" evidence="1"/>
<dbReference type="STRING" id="1365950.SAMN05428963_105290"/>
<protein>
    <recommendedName>
        <fullName evidence="5">Palmitoyl-protein thioesterase ABHD10, mitochondrial</fullName>
        <ecNumber evidence="4">3.1.1.93</ecNumber>
        <ecNumber evidence="1">3.1.2.22</ecNumber>
    </recommendedName>
    <alternativeName>
        <fullName evidence="7">Acyl-protein thioesterase ABHD10</fullName>
    </alternativeName>
    <alternativeName>
        <fullName evidence="8">Alpha/beta hydrolase domain-containing protein 10</fullName>
    </alternativeName>
    <alternativeName>
        <fullName evidence="6">Mycophenolic acid acyl-glucuronide esterase, mitochondrial</fullName>
    </alternativeName>
</protein>
<reference evidence="13 14" key="1">
    <citation type="submission" date="2017-02" db="EMBL/GenBank/DDBJ databases">
        <authorList>
            <person name="Peterson S.W."/>
        </authorList>
    </citation>
    <scope>NUCLEOTIDE SEQUENCE [LARGE SCALE GENOMIC DNA]</scope>
    <source>
        <strain evidence="13 14">USBA 369</strain>
    </source>
</reference>